<dbReference type="SMART" id="SM00855">
    <property type="entry name" value="PGAM"/>
    <property type="match status" value="1"/>
</dbReference>
<dbReference type="Proteomes" id="UP000467700">
    <property type="component" value="Unassembled WGS sequence"/>
</dbReference>
<evidence type="ECO:0000256" key="3">
    <source>
        <dbReference type="PIRSR" id="PIRSR613078-2"/>
    </source>
</evidence>
<dbReference type="InterPro" id="IPR051695">
    <property type="entry name" value="Phosphoglycerate_Mutase"/>
</dbReference>
<dbReference type="Pfam" id="PF00300">
    <property type="entry name" value="His_Phos_1"/>
    <property type="match status" value="1"/>
</dbReference>
<dbReference type="SUPFAM" id="SSF53254">
    <property type="entry name" value="Phosphoglycerate mutase-like"/>
    <property type="match status" value="1"/>
</dbReference>
<dbReference type="GO" id="GO:0043456">
    <property type="term" value="P:regulation of pentose-phosphate shunt"/>
    <property type="evidence" value="ECO:0007669"/>
    <property type="project" value="TreeGrafter"/>
</dbReference>
<protein>
    <recommendedName>
        <fullName evidence="7">Phosphoglycerate mutase</fullName>
    </recommendedName>
</protein>
<feature type="compositionally biased region" description="Polar residues" evidence="4">
    <location>
        <begin position="14"/>
        <end position="25"/>
    </location>
</feature>
<dbReference type="AlphaFoldDB" id="A0A8S0XNU7"/>
<dbReference type="GO" id="GO:0004331">
    <property type="term" value="F:fructose-2,6-bisphosphate 2-phosphatase activity"/>
    <property type="evidence" value="ECO:0007669"/>
    <property type="project" value="TreeGrafter"/>
</dbReference>
<dbReference type="OrthoDB" id="354304at2759"/>
<reference evidence="5 6" key="1">
    <citation type="submission" date="2020-01" db="EMBL/GenBank/DDBJ databases">
        <authorList>
            <person name="Gupta K D."/>
        </authorList>
    </citation>
    <scope>NUCLEOTIDE SEQUENCE [LARGE SCALE GENOMIC DNA]</scope>
</reference>
<evidence type="ECO:0008006" key="7">
    <source>
        <dbReference type="Google" id="ProtNLM"/>
    </source>
</evidence>
<evidence type="ECO:0000256" key="1">
    <source>
        <dbReference type="ARBA" id="ARBA00022801"/>
    </source>
</evidence>
<keyword evidence="1" id="KW-0378">Hydrolase</keyword>
<dbReference type="InterPro" id="IPR029033">
    <property type="entry name" value="His_PPase_superfam"/>
</dbReference>
<evidence type="ECO:0000313" key="6">
    <source>
        <dbReference type="Proteomes" id="UP000467700"/>
    </source>
</evidence>
<dbReference type="PANTHER" id="PTHR46517">
    <property type="entry name" value="FRUCTOSE-2,6-BISPHOSPHATASE TIGAR"/>
    <property type="match status" value="1"/>
</dbReference>
<dbReference type="GO" id="GO:0005829">
    <property type="term" value="C:cytosol"/>
    <property type="evidence" value="ECO:0007669"/>
    <property type="project" value="TreeGrafter"/>
</dbReference>
<dbReference type="GO" id="GO:0045820">
    <property type="term" value="P:negative regulation of glycolytic process"/>
    <property type="evidence" value="ECO:0007669"/>
    <property type="project" value="TreeGrafter"/>
</dbReference>
<proteinExistence type="predicted"/>
<organism evidence="5 6">
    <name type="scientific">Cyclocybe aegerita</name>
    <name type="common">Black poplar mushroom</name>
    <name type="synonym">Agrocybe aegerita</name>
    <dbReference type="NCBI Taxonomy" id="1973307"/>
    <lineage>
        <taxon>Eukaryota</taxon>
        <taxon>Fungi</taxon>
        <taxon>Dikarya</taxon>
        <taxon>Basidiomycota</taxon>
        <taxon>Agaricomycotina</taxon>
        <taxon>Agaricomycetes</taxon>
        <taxon>Agaricomycetidae</taxon>
        <taxon>Agaricales</taxon>
        <taxon>Agaricineae</taxon>
        <taxon>Bolbitiaceae</taxon>
        <taxon>Cyclocybe</taxon>
    </lineage>
</organism>
<sequence>MCRFPRSFGAHLPQSIQSAHQTPSRSPRPAGRLVGESEISSTRDGGQAAADGRGDIRRVAGSWQWKRMITVTFIRHGESEDNLKPIWAGWKDAPLSELGRKQAQALGASLSTTRLTHIYASSLLRAHATGLAVHTHQPAPQPPFTVSPHLREQHFGVAEGHSWVMHAPDGVTLEEMYTKKVYPVLYGREEKFPDGESLDDLARRAEEALRECVLPHVKVDGEGEETHVALASHGLCISELMSALIRLDPEARKGQKYSGLLNTAWARAEIRIRDGHNGPIDPSNPPPLEVRVTHFNHKDHLNTLKEIPPTHVEVDGARAEAKAFFGGQTVQA</sequence>
<keyword evidence="6" id="KW-1185">Reference proteome</keyword>
<feature type="active site" description="Proton donor/acceptor" evidence="2">
    <location>
        <position position="152"/>
    </location>
</feature>
<dbReference type="InterPro" id="IPR013078">
    <property type="entry name" value="His_Pase_superF_clade-1"/>
</dbReference>
<name>A0A8S0XNU7_CYCAE</name>
<comment type="caution">
    <text evidence="5">The sequence shown here is derived from an EMBL/GenBank/DDBJ whole genome shotgun (WGS) entry which is preliminary data.</text>
</comment>
<evidence type="ECO:0000256" key="2">
    <source>
        <dbReference type="PIRSR" id="PIRSR613078-1"/>
    </source>
</evidence>
<evidence type="ECO:0000313" key="5">
    <source>
        <dbReference type="EMBL" id="CAA7267193.1"/>
    </source>
</evidence>
<evidence type="ECO:0000256" key="4">
    <source>
        <dbReference type="SAM" id="MobiDB-lite"/>
    </source>
</evidence>
<dbReference type="EMBL" id="CACVBS010000058">
    <property type="protein sequence ID" value="CAA7267193.1"/>
    <property type="molecule type" value="Genomic_DNA"/>
</dbReference>
<feature type="region of interest" description="Disordered" evidence="4">
    <location>
        <begin position="1"/>
        <end position="55"/>
    </location>
</feature>
<feature type="binding site" evidence="3">
    <location>
        <position position="125"/>
    </location>
    <ligand>
        <name>substrate</name>
    </ligand>
</feature>
<dbReference type="CDD" id="cd07067">
    <property type="entry name" value="HP_PGM_like"/>
    <property type="match status" value="1"/>
</dbReference>
<dbReference type="Gene3D" id="3.40.50.1240">
    <property type="entry name" value="Phosphoglycerate mutase-like"/>
    <property type="match status" value="1"/>
</dbReference>
<dbReference type="PANTHER" id="PTHR46517:SF1">
    <property type="entry name" value="FRUCTOSE-2,6-BISPHOSPHATASE TIGAR"/>
    <property type="match status" value="1"/>
</dbReference>
<accession>A0A8S0XNU7</accession>
<feature type="binding site" evidence="3">
    <location>
        <begin position="75"/>
        <end position="82"/>
    </location>
    <ligand>
        <name>substrate</name>
    </ligand>
</feature>
<feature type="active site" description="Tele-phosphohistidine intermediate" evidence="2">
    <location>
        <position position="76"/>
    </location>
</feature>
<gene>
    <name evidence="5" type="ORF">AAE3_LOCUS9529</name>
</gene>